<dbReference type="SMART" id="SM00360">
    <property type="entry name" value="RRM"/>
    <property type="match status" value="1"/>
</dbReference>
<dbReference type="PANTHER" id="PTHR48029">
    <property type="entry name" value="NUCLEOLAR PROTEIN 8"/>
    <property type="match status" value="1"/>
</dbReference>
<dbReference type="Pfam" id="PF00076">
    <property type="entry name" value="RRM_1"/>
    <property type="match status" value="1"/>
</dbReference>
<dbReference type="InterPro" id="IPR012677">
    <property type="entry name" value="Nucleotide-bd_a/b_plait_sf"/>
</dbReference>
<dbReference type="AlphaFoldDB" id="A0A6P4DD93"/>
<dbReference type="PANTHER" id="PTHR48029:SF1">
    <property type="entry name" value="NUCLEOLAR PROTEIN 8"/>
    <property type="match status" value="1"/>
</dbReference>
<sequence length="148" mass="16397">MGIANKKALPGQRTPGNVGRSLKVLNCNNPTFQTLPMALRAAAVAAQPSSRTVEPKSSLFVSGLNKRTTSERLLQEFSKFGKVVRTRVMIDREGCSKGYGFVQYATIEEAAKGIESMNGKFLDGWIIFVEYAKSIPEPTQQSHRYLRQ</sequence>
<keyword evidence="1 2" id="KW-0694">RNA-binding</keyword>
<dbReference type="InterPro" id="IPR000504">
    <property type="entry name" value="RRM_dom"/>
</dbReference>
<dbReference type="SUPFAM" id="SSF54928">
    <property type="entry name" value="RNA-binding domain, RBD"/>
    <property type="match status" value="1"/>
</dbReference>
<dbReference type="GO" id="GO:0005739">
    <property type="term" value="C:mitochondrion"/>
    <property type="evidence" value="ECO:0007669"/>
    <property type="project" value="TreeGrafter"/>
</dbReference>
<evidence type="ECO:0000259" key="3">
    <source>
        <dbReference type="PROSITE" id="PS50102"/>
    </source>
</evidence>
<proteinExistence type="predicted"/>
<accession>A0A6P4DD93</accession>
<evidence type="ECO:0000313" key="4">
    <source>
        <dbReference type="Proteomes" id="UP000515211"/>
    </source>
</evidence>
<dbReference type="InterPro" id="IPR035979">
    <property type="entry name" value="RBD_domain_sf"/>
</dbReference>
<dbReference type="PROSITE" id="PS50102">
    <property type="entry name" value="RRM"/>
    <property type="match status" value="1"/>
</dbReference>
<protein>
    <submittedName>
        <fullName evidence="5">Organelle RRM domain-containing protein 2, mitochondrial</fullName>
    </submittedName>
</protein>
<dbReference type="Proteomes" id="UP000515211">
    <property type="component" value="Chromosome 5"/>
</dbReference>
<dbReference type="KEGG" id="adu:107488830"/>
<reference evidence="5" key="2">
    <citation type="submission" date="2025-08" db="UniProtKB">
        <authorList>
            <consortium name="RefSeq"/>
        </authorList>
    </citation>
    <scope>IDENTIFICATION</scope>
    <source>
        <tissue evidence="5">Whole plant</tissue>
    </source>
</reference>
<reference evidence="4" key="1">
    <citation type="journal article" date="2016" name="Nat. Genet.">
        <title>The genome sequences of Arachis duranensis and Arachis ipaensis, the diploid ancestors of cultivated peanut.</title>
        <authorList>
            <person name="Bertioli D.J."/>
            <person name="Cannon S.B."/>
            <person name="Froenicke L."/>
            <person name="Huang G."/>
            <person name="Farmer A.D."/>
            <person name="Cannon E.K."/>
            <person name="Liu X."/>
            <person name="Gao D."/>
            <person name="Clevenger J."/>
            <person name="Dash S."/>
            <person name="Ren L."/>
            <person name="Moretzsohn M.C."/>
            <person name="Shirasawa K."/>
            <person name="Huang W."/>
            <person name="Vidigal B."/>
            <person name="Abernathy B."/>
            <person name="Chu Y."/>
            <person name="Niederhuth C.E."/>
            <person name="Umale P."/>
            <person name="Araujo A.C."/>
            <person name="Kozik A."/>
            <person name="Kim K.D."/>
            <person name="Burow M.D."/>
            <person name="Varshney R.K."/>
            <person name="Wang X."/>
            <person name="Zhang X."/>
            <person name="Barkley N."/>
            <person name="Guimaraes P.M."/>
            <person name="Isobe S."/>
            <person name="Guo B."/>
            <person name="Liao B."/>
            <person name="Stalker H.T."/>
            <person name="Schmitz R.J."/>
            <person name="Scheffler B.E."/>
            <person name="Leal-Bertioli S.C."/>
            <person name="Xun X."/>
            <person name="Jackson S.A."/>
            <person name="Michelmore R."/>
            <person name="Ozias-Akins P."/>
        </authorList>
    </citation>
    <scope>NUCLEOTIDE SEQUENCE [LARGE SCALE GENOMIC DNA]</scope>
    <source>
        <strain evidence="4">cv. V14167</strain>
    </source>
</reference>
<evidence type="ECO:0000256" key="1">
    <source>
        <dbReference type="ARBA" id="ARBA00022884"/>
    </source>
</evidence>
<dbReference type="Gene3D" id="3.30.70.330">
    <property type="match status" value="1"/>
</dbReference>
<organism evidence="4 5">
    <name type="scientific">Arachis duranensis</name>
    <name type="common">Wild peanut</name>
    <dbReference type="NCBI Taxonomy" id="130453"/>
    <lineage>
        <taxon>Eukaryota</taxon>
        <taxon>Viridiplantae</taxon>
        <taxon>Streptophyta</taxon>
        <taxon>Embryophyta</taxon>
        <taxon>Tracheophyta</taxon>
        <taxon>Spermatophyta</taxon>
        <taxon>Magnoliopsida</taxon>
        <taxon>eudicotyledons</taxon>
        <taxon>Gunneridae</taxon>
        <taxon>Pentapetalae</taxon>
        <taxon>rosids</taxon>
        <taxon>fabids</taxon>
        <taxon>Fabales</taxon>
        <taxon>Fabaceae</taxon>
        <taxon>Papilionoideae</taxon>
        <taxon>50 kb inversion clade</taxon>
        <taxon>dalbergioids sensu lato</taxon>
        <taxon>Dalbergieae</taxon>
        <taxon>Pterocarpus clade</taxon>
        <taxon>Arachis</taxon>
    </lineage>
</organism>
<keyword evidence="4" id="KW-1185">Reference proteome</keyword>
<dbReference type="CDD" id="cd00590">
    <property type="entry name" value="RRM_SF"/>
    <property type="match status" value="1"/>
</dbReference>
<gene>
    <name evidence="5" type="primary">LOC107488830</name>
</gene>
<dbReference type="GO" id="GO:0080156">
    <property type="term" value="P:mitochondrial mRNA modification"/>
    <property type="evidence" value="ECO:0007669"/>
    <property type="project" value="TreeGrafter"/>
</dbReference>
<dbReference type="GeneID" id="107488830"/>
<dbReference type="GO" id="GO:0003723">
    <property type="term" value="F:RNA binding"/>
    <property type="evidence" value="ECO:0007669"/>
    <property type="project" value="UniProtKB-UniRule"/>
</dbReference>
<dbReference type="RefSeq" id="XP_015965096.1">
    <property type="nucleotide sequence ID" value="XM_016109610.3"/>
</dbReference>
<name>A0A6P4DD93_ARADU</name>
<feature type="domain" description="RRM" evidence="3">
    <location>
        <begin position="57"/>
        <end position="134"/>
    </location>
</feature>
<evidence type="ECO:0000256" key="2">
    <source>
        <dbReference type="PROSITE-ProRule" id="PRU00176"/>
    </source>
</evidence>
<evidence type="ECO:0000313" key="5">
    <source>
        <dbReference type="RefSeq" id="XP_015965096.1"/>
    </source>
</evidence>